<gene>
    <name evidence="2" type="ORF">PNOK_0092200</name>
</gene>
<accession>A0A286UWE6</accession>
<proteinExistence type="predicted"/>
<evidence type="ECO:0000313" key="3">
    <source>
        <dbReference type="Proteomes" id="UP000217199"/>
    </source>
</evidence>
<feature type="region of interest" description="Disordered" evidence="1">
    <location>
        <begin position="1"/>
        <end position="36"/>
    </location>
</feature>
<name>A0A286UWE6_9AGAM</name>
<evidence type="ECO:0000313" key="2">
    <source>
        <dbReference type="EMBL" id="PAV23854.1"/>
    </source>
</evidence>
<organism evidence="2 3">
    <name type="scientific">Pyrrhoderma noxium</name>
    <dbReference type="NCBI Taxonomy" id="2282107"/>
    <lineage>
        <taxon>Eukaryota</taxon>
        <taxon>Fungi</taxon>
        <taxon>Dikarya</taxon>
        <taxon>Basidiomycota</taxon>
        <taxon>Agaricomycotina</taxon>
        <taxon>Agaricomycetes</taxon>
        <taxon>Hymenochaetales</taxon>
        <taxon>Hymenochaetaceae</taxon>
        <taxon>Pyrrhoderma</taxon>
    </lineage>
</organism>
<feature type="compositionally biased region" description="Low complexity" evidence="1">
    <location>
        <begin position="22"/>
        <end position="31"/>
    </location>
</feature>
<evidence type="ECO:0000256" key="1">
    <source>
        <dbReference type="SAM" id="MobiDB-lite"/>
    </source>
</evidence>
<sequence>MASRKRGPRSSVPVRFEEGGAEEFTGTNFGTADCQDDGDDNVMQILNIMQEFQKKKTQKASTRSAAFQNKKNAIIAEARKEAETMVKEGKAYIEQCKEWIVQLRTQEDSADDMLNESMSLWSAHEESIESLLATYPELVEELSPHRAQTINAASEILETHSAAREASLRRLKKSARKHMEAGLESQKLATDATTLIKHYRALLLA</sequence>
<reference evidence="2 3" key="1">
    <citation type="journal article" date="2017" name="Mol. Ecol.">
        <title>Comparative and population genomic landscape of Phellinus noxius: A hypervariable fungus causing root rot in trees.</title>
        <authorList>
            <person name="Chung C.L."/>
            <person name="Lee T.J."/>
            <person name="Akiba M."/>
            <person name="Lee H.H."/>
            <person name="Kuo T.H."/>
            <person name="Liu D."/>
            <person name="Ke H.M."/>
            <person name="Yokoi T."/>
            <person name="Roa M.B."/>
            <person name="Lu M.J."/>
            <person name="Chang Y.Y."/>
            <person name="Ann P.J."/>
            <person name="Tsai J.N."/>
            <person name="Chen C.Y."/>
            <person name="Tzean S.S."/>
            <person name="Ota Y."/>
            <person name="Hattori T."/>
            <person name="Sahashi N."/>
            <person name="Liou R.F."/>
            <person name="Kikuchi T."/>
            <person name="Tsai I.J."/>
        </authorList>
    </citation>
    <scope>NUCLEOTIDE SEQUENCE [LARGE SCALE GENOMIC DNA]</scope>
    <source>
        <strain evidence="2 3">FFPRI411160</strain>
    </source>
</reference>
<dbReference type="InParanoid" id="A0A286UWE6"/>
<protein>
    <submittedName>
        <fullName evidence="2">Uncharacterized protein</fullName>
    </submittedName>
</protein>
<keyword evidence="3" id="KW-1185">Reference proteome</keyword>
<dbReference type="EMBL" id="NBII01000001">
    <property type="protein sequence ID" value="PAV23854.1"/>
    <property type="molecule type" value="Genomic_DNA"/>
</dbReference>
<dbReference type="OrthoDB" id="3264586at2759"/>
<dbReference type="Proteomes" id="UP000217199">
    <property type="component" value="Unassembled WGS sequence"/>
</dbReference>
<dbReference type="AlphaFoldDB" id="A0A286UWE6"/>
<comment type="caution">
    <text evidence="2">The sequence shown here is derived from an EMBL/GenBank/DDBJ whole genome shotgun (WGS) entry which is preliminary data.</text>
</comment>